<dbReference type="Gene3D" id="3.50.50.60">
    <property type="entry name" value="FAD/NAD(P)-binding domain"/>
    <property type="match status" value="1"/>
</dbReference>
<evidence type="ECO:0000259" key="1">
    <source>
        <dbReference type="Pfam" id="PF01593"/>
    </source>
</evidence>
<dbReference type="Gene3D" id="3.90.660.20">
    <property type="entry name" value="Protoporphyrinogen oxidase, mitochondrial, domain 2"/>
    <property type="match status" value="1"/>
</dbReference>
<dbReference type="GO" id="GO:0016491">
    <property type="term" value="F:oxidoreductase activity"/>
    <property type="evidence" value="ECO:0007669"/>
    <property type="project" value="InterPro"/>
</dbReference>
<dbReference type="InterPro" id="IPR050464">
    <property type="entry name" value="Zeta_carotene_desat/Oxidored"/>
</dbReference>
<dbReference type="Pfam" id="PF01593">
    <property type="entry name" value="Amino_oxidase"/>
    <property type="match status" value="1"/>
</dbReference>
<proteinExistence type="predicted"/>
<dbReference type="NCBIfam" id="TIGR03467">
    <property type="entry name" value="HpnE"/>
    <property type="match status" value="1"/>
</dbReference>
<name>A0A554W3Z7_9BURK</name>
<dbReference type="PANTHER" id="PTHR42923">
    <property type="entry name" value="PROTOPORPHYRINOGEN OXIDASE"/>
    <property type="match status" value="1"/>
</dbReference>
<accession>A0A554W3Z7</accession>
<dbReference type="PANTHER" id="PTHR42923:SF47">
    <property type="entry name" value="BLR3003 PROTEIN"/>
    <property type="match status" value="1"/>
</dbReference>
<reference evidence="2 3" key="1">
    <citation type="submission" date="2019-07" db="EMBL/GenBank/DDBJ databases">
        <title>Tepidimonas alkaliphilus YIM 72238 draft genome.</title>
        <authorList>
            <person name="Da Costa M.S."/>
            <person name="Froufe H.J.C."/>
            <person name="Egas C."/>
            <person name="Albuquerque L."/>
        </authorList>
    </citation>
    <scope>NUCLEOTIDE SEQUENCE [LARGE SCALE GENOMIC DNA]</scope>
    <source>
        <strain evidence="2 3">YIM 72238</strain>
    </source>
</reference>
<dbReference type="SUPFAM" id="SSF51905">
    <property type="entry name" value="FAD/NAD(P)-binding domain"/>
    <property type="match status" value="1"/>
</dbReference>
<dbReference type="EMBL" id="VJNB01000016">
    <property type="protein sequence ID" value="TSE18310.1"/>
    <property type="molecule type" value="Genomic_DNA"/>
</dbReference>
<sequence>MVSAPTVVVIGGGWAGLAAAVAAARAGWRVTLLEASRHWGGRARRLQWPDGRGGSLTLDNGQHILIGAYGATLGLLEQLGVPWHRQLQRVPLMLPRPDGTGLIPPGWATRLPAPLALAATLLTARGWGWGERAAALGRAARWMAAGFTCAPQATVADLAAGLPPRVVDELIEPLAVAALNTALTKACGATFLRVLRDALHAPAPAGLAPSDLLLPRGDLGALLPDAATAWLARRGAALRLGARALALARRNGGWRVRLADGTALDADAVILATPAPEAARLASTWADDPVCPAPEATAVRGWAAQAKALAHVPIATVHARAPRGWRWRWPHPLLALPFEARRAPAQFVFHRGAAGAGEDGALLAAVVSSPDPSWDGDRKGLAAAVTRQLAAALACPGVQALAAVVERRATFACTAGLRRPPGRLADGLLAAGDYVAGPYPATLEGAVRSGLAAVGVLRGDILA</sequence>
<organism evidence="2 3">
    <name type="scientific">Tepidimonas alkaliphilus</name>
    <dbReference type="NCBI Taxonomy" id="2588942"/>
    <lineage>
        <taxon>Bacteria</taxon>
        <taxon>Pseudomonadati</taxon>
        <taxon>Pseudomonadota</taxon>
        <taxon>Betaproteobacteria</taxon>
        <taxon>Burkholderiales</taxon>
        <taxon>Tepidimonas</taxon>
    </lineage>
</organism>
<feature type="domain" description="Amine oxidase" evidence="1">
    <location>
        <begin position="15"/>
        <end position="454"/>
    </location>
</feature>
<keyword evidence="3" id="KW-1185">Reference proteome</keyword>
<dbReference type="AlphaFoldDB" id="A0A554W3Z7"/>
<dbReference type="Gene3D" id="1.10.3110.10">
    <property type="entry name" value="protoporphyrinogen ix oxidase, domain 3"/>
    <property type="match status" value="1"/>
</dbReference>
<evidence type="ECO:0000313" key="2">
    <source>
        <dbReference type="EMBL" id="TSE18310.1"/>
    </source>
</evidence>
<dbReference type="InterPro" id="IPR017830">
    <property type="entry name" value="SQase_HpnE"/>
</dbReference>
<evidence type="ECO:0000313" key="3">
    <source>
        <dbReference type="Proteomes" id="UP000315736"/>
    </source>
</evidence>
<protein>
    <submittedName>
        <fullName evidence="2">HpnE: squalene-associated FAD-dependent desaturase</fullName>
    </submittedName>
</protein>
<dbReference type="InterPro" id="IPR002937">
    <property type="entry name" value="Amino_oxidase"/>
</dbReference>
<dbReference type="Proteomes" id="UP000315736">
    <property type="component" value="Unassembled WGS sequence"/>
</dbReference>
<dbReference type="InterPro" id="IPR036188">
    <property type="entry name" value="FAD/NAD-bd_sf"/>
</dbReference>
<gene>
    <name evidence="2" type="ORF">Talka_02242</name>
</gene>
<comment type="caution">
    <text evidence="2">The sequence shown here is derived from an EMBL/GenBank/DDBJ whole genome shotgun (WGS) entry which is preliminary data.</text>
</comment>